<dbReference type="PANTHER" id="PTHR33643:SF1">
    <property type="entry name" value="UREASE ACCESSORY PROTEIN D"/>
    <property type="match status" value="1"/>
</dbReference>
<evidence type="ECO:0000256" key="3">
    <source>
        <dbReference type="HAMAP-Rule" id="MF_01384"/>
    </source>
</evidence>
<keyword evidence="6" id="KW-1185">Reference proteome</keyword>
<organism evidence="5 6">
    <name type="scientific">Citricoccus parietis</name>
    <dbReference type="NCBI Taxonomy" id="592307"/>
    <lineage>
        <taxon>Bacteria</taxon>
        <taxon>Bacillati</taxon>
        <taxon>Actinomycetota</taxon>
        <taxon>Actinomycetes</taxon>
        <taxon>Micrococcales</taxon>
        <taxon>Micrococcaceae</taxon>
        <taxon>Citricoccus</taxon>
    </lineage>
</organism>
<evidence type="ECO:0000256" key="2">
    <source>
        <dbReference type="ARBA" id="ARBA00023186"/>
    </source>
</evidence>
<protein>
    <recommendedName>
        <fullName evidence="3">Urease accessory protein UreD</fullName>
    </recommendedName>
</protein>
<keyword evidence="2 3" id="KW-0143">Chaperone</keyword>
<comment type="subunit">
    <text evidence="3">UreD, UreF and UreG form a complex that acts as a GTP-hydrolysis-dependent molecular chaperone, activating the urease apoprotein by helping to assemble the nickel containing metallocenter of UreC. The UreE protein probably delivers the nickel.</text>
</comment>
<comment type="similarity">
    <text evidence="1 3">Belongs to the UreD family.</text>
</comment>
<evidence type="ECO:0000313" key="5">
    <source>
        <dbReference type="EMBL" id="MFC0249492.1"/>
    </source>
</evidence>
<dbReference type="RefSeq" id="WP_378042521.1">
    <property type="nucleotide sequence ID" value="NZ_JBHLWH010000039.1"/>
</dbReference>
<proteinExistence type="inferred from homology"/>
<evidence type="ECO:0000256" key="4">
    <source>
        <dbReference type="SAM" id="MobiDB-lite"/>
    </source>
</evidence>
<comment type="function">
    <text evidence="3">Required for maturation of urease via the functional incorporation of the urease nickel metallocenter.</text>
</comment>
<dbReference type="InterPro" id="IPR002669">
    <property type="entry name" value="UreD"/>
</dbReference>
<accession>A0ABV6F7I5</accession>
<dbReference type="HAMAP" id="MF_01384">
    <property type="entry name" value="UreD"/>
    <property type="match status" value="1"/>
</dbReference>
<reference evidence="5 6" key="1">
    <citation type="submission" date="2024-09" db="EMBL/GenBank/DDBJ databases">
        <authorList>
            <person name="Sun Q."/>
            <person name="Mori K."/>
        </authorList>
    </citation>
    <scope>NUCLEOTIDE SEQUENCE [LARGE SCALE GENOMIC DNA]</scope>
    <source>
        <strain evidence="5 6">CCM 7609</strain>
    </source>
</reference>
<dbReference type="PANTHER" id="PTHR33643">
    <property type="entry name" value="UREASE ACCESSORY PROTEIN D"/>
    <property type="match status" value="1"/>
</dbReference>
<dbReference type="Proteomes" id="UP001589766">
    <property type="component" value="Unassembled WGS sequence"/>
</dbReference>
<sequence>MAQATGALRLQVERSGSGRSVATGQFHSGALRVLRPHHPDGSGQAVFTIINPGGGYLGDDLYEVGYDGGPDSSALLTTQSATKVYRTPQGPAHQHQRFVLAPGARLEYVPDQLIAYENAHYRQITDVELAAGSSFFTAEIVTPGWSETGEPFRYQEVRLFTRLWLESRLLLWDNLVLRPGTADPTGMGWFDGRTHLLSLAAVGPGIGGETLANIRDTISGFPDLHAGCTLLRGPGLVVRALGDSSGGLADLAAAIGARLRAEQTGQGPWDLRKY</sequence>
<dbReference type="Pfam" id="PF01774">
    <property type="entry name" value="UreD"/>
    <property type="match status" value="1"/>
</dbReference>
<feature type="region of interest" description="Disordered" evidence="4">
    <location>
        <begin position="1"/>
        <end position="21"/>
    </location>
</feature>
<evidence type="ECO:0000313" key="6">
    <source>
        <dbReference type="Proteomes" id="UP001589766"/>
    </source>
</evidence>
<evidence type="ECO:0000256" key="1">
    <source>
        <dbReference type="ARBA" id="ARBA00007177"/>
    </source>
</evidence>
<comment type="subcellular location">
    <subcellularLocation>
        <location evidence="3">Cytoplasm</location>
    </subcellularLocation>
</comment>
<name>A0ABV6F7I5_9MICC</name>
<keyword evidence="3" id="KW-0996">Nickel insertion</keyword>
<comment type="caution">
    <text evidence="5">The sequence shown here is derived from an EMBL/GenBank/DDBJ whole genome shotgun (WGS) entry which is preliminary data.</text>
</comment>
<gene>
    <name evidence="3" type="primary">ureD</name>
    <name evidence="5" type="ORF">ACFFIO_13380</name>
</gene>
<keyword evidence="3" id="KW-0963">Cytoplasm</keyword>
<dbReference type="EMBL" id="JBHLWH010000039">
    <property type="protein sequence ID" value="MFC0249492.1"/>
    <property type="molecule type" value="Genomic_DNA"/>
</dbReference>